<keyword evidence="1" id="KW-0732">Signal</keyword>
<name>A0ABN8MDC0_9CNID</name>
<evidence type="ECO:0000313" key="3">
    <source>
        <dbReference type="Proteomes" id="UP001159427"/>
    </source>
</evidence>
<protein>
    <submittedName>
        <fullName evidence="2">Uncharacterized protein</fullName>
    </submittedName>
</protein>
<feature type="signal peptide" evidence="1">
    <location>
        <begin position="1"/>
        <end position="22"/>
    </location>
</feature>
<dbReference type="Proteomes" id="UP001159427">
    <property type="component" value="Unassembled WGS sequence"/>
</dbReference>
<accession>A0ABN8MDC0</accession>
<evidence type="ECO:0000313" key="2">
    <source>
        <dbReference type="EMBL" id="CAH3026401.1"/>
    </source>
</evidence>
<comment type="caution">
    <text evidence="2">The sequence shown here is derived from an EMBL/GenBank/DDBJ whole genome shotgun (WGS) entry which is preliminary data.</text>
</comment>
<reference evidence="2 3" key="1">
    <citation type="submission" date="2022-05" db="EMBL/GenBank/DDBJ databases">
        <authorList>
            <consortium name="Genoscope - CEA"/>
            <person name="William W."/>
        </authorList>
    </citation>
    <scope>NUCLEOTIDE SEQUENCE [LARGE SCALE GENOMIC DNA]</scope>
</reference>
<dbReference type="EMBL" id="CALNXI010000403">
    <property type="protein sequence ID" value="CAH3026401.1"/>
    <property type="molecule type" value="Genomic_DNA"/>
</dbReference>
<gene>
    <name evidence="2" type="ORF">PEVE_00028992</name>
</gene>
<sequence>MKLIPFVLCIMLVFMLTVPKDSEGLFALPLAMVIARKLGIKLVRNMNYARCKTVNDPPELNCPNKVYGAGLTRDQAISAAKLYSKKGNAKEECENYVGKCKVNKFLGK</sequence>
<proteinExistence type="predicted"/>
<organism evidence="2 3">
    <name type="scientific">Porites evermanni</name>
    <dbReference type="NCBI Taxonomy" id="104178"/>
    <lineage>
        <taxon>Eukaryota</taxon>
        <taxon>Metazoa</taxon>
        <taxon>Cnidaria</taxon>
        <taxon>Anthozoa</taxon>
        <taxon>Hexacorallia</taxon>
        <taxon>Scleractinia</taxon>
        <taxon>Fungiina</taxon>
        <taxon>Poritidae</taxon>
        <taxon>Porites</taxon>
    </lineage>
</organism>
<keyword evidence="3" id="KW-1185">Reference proteome</keyword>
<feature type="chain" id="PRO_5046452045" evidence="1">
    <location>
        <begin position="23"/>
        <end position="108"/>
    </location>
</feature>
<evidence type="ECO:0000256" key="1">
    <source>
        <dbReference type="SAM" id="SignalP"/>
    </source>
</evidence>